<dbReference type="PATRIC" id="fig|575788.5.peg.3167"/>
<name>B7VPW1_VIBA3</name>
<reference evidence="2 3" key="1">
    <citation type="submission" date="2009-02" db="EMBL/GenBank/DDBJ databases">
        <title>Vibrio splendidus str. LGP32 complete genome.</title>
        <authorList>
            <person name="Mazel D."/>
            <person name="Le Roux F."/>
        </authorList>
    </citation>
    <scope>NUCLEOTIDE SEQUENCE [LARGE SCALE GENOMIC DNA]</scope>
    <source>
        <strain evidence="2 3">LGP32</strain>
    </source>
</reference>
<keyword evidence="1" id="KW-0812">Transmembrane</keyword>
<evidence type="ECO:0000256" key="1">
    <source>
        <dbReference type="SAM" id="Phobius"/>
    </source>
</evidence>
<dbReference type="EMBL" id="FM954972">
    <property type="protein sequence ID" value="CAV19061.1"/>
    <property type="molecule type" value="Genomic_DNA"/>
</dbReference>
<accession>B7VPW1</accession>
<feature type="transmembrane region" description="Helical" evidence="1">
    <location>
        <begin position="244"/>
        <end position="268"/>
    </location>
</feature>
<sequence length="312" mass="35450">MNRSTLLDWNVFFSTISQTSGAIVGIFAAFLITKIVSNQAEYSQDKADASNFILKSEALCDEAKSRYFKWYNERIRDKELCDIDEAFHEKGELLTSAEYLVKYNFSSFDAKGDIVPLLEEKIAEFHSIRAKEQAERDKFENNTFGIAYAMPMSMYIKPLSVVSIDTTPEREEIDKLLVRTLHQVKVNKSHVEKLSSGQDSSNLINFSIISVLLLFFAGVVYPLSFLPLEVNAEISLSIGAFWDILFSLKGAMLSLISVIFSGLMLVFLKANMKLKHTDDTIEKLAKFSQLENYSNYYKNYIDNTGTNGQEFI</sequence>
<dbReference type="Proteomes" id="UP000009100">
    <property type="component" value="Chromosome 1"/>
</dbReference>
<dbReference type="STRING" id="575788.VS_1878"/>
<keyword evidence="1" id="KW-0472">Membrane</keyword>
<keyword evidence="1" id="KW-1133">Transmembrane helix</keyword>
<gene>
    <name evidence="2" type="ordered locus">VS_1878</name>
</gene>
<feature type="transmembrane region" description="Helical" evidence="1">
    <location>
        <begin position="12"/>
        <end position="32"/>
    </location>
</feature>
<feature type="transmembrane region" description="Helical" evidence="1">
    <location>
        <begin position="203"/>
        <end position="224"/>
    </location>
</feature>
<protein>
    <submittedName>
        <fullName evidence="2">Uncharacterized protein</fullName>
    </submittedName>
</protein>
<dbReference type="HOGENOM" id="CLU_949105_0_0_6"/>
<dbReference type="KEGG" id="vsp:VS_1878"/>
<dbReference type="eggNOG" id="ENOG502ZZWQ">
    <property type="taxonomic scope" value="Bacteria"/>
</dbReference>
<organism evidence="2 3">
    <name type="scientific">Vibrio atlanticus (strain LGP32)</name>
    <name type="common">Vibrio splendidus (strain Mel32)</name>
    <dbReference type="NCBI Taxonomy" id="575788"/>
    <lineage>
        <taxon>Bacteria</taxon>
        <taxon>Pseudomonadati</taxon>
        <taxon>Pseudomonadota</taxon>
        <taxon>Gammaproteobacteria</taxon>
        <taxon>Vibrionales</taxon>
        <taxon>Vibrionaceae</taxon>
        <taxon>Vibrio</taxon>
    </lineage>
</organism>
<evidence type="ECO:0000313" key="2">
    <source>
        <dbReference type="EMBL" id="CAV19061.1"/>
    </source>
</evidence>
<dbReference type="AlphaFoldDB" id="B7VPW1"/>
<proteinExistence type="predicted"/>
<evidence type="ECO:0000313" key="3">
    <source>
        <dbReference type="Proteomes" id="UP000009100"/>
    </source>
</evidence>